<dbReference type="InterPro" id="IPR015421">
    <property type="entry name" value="PyrdxlP-dep_Trfase_major"/>
</dbReference>
<dbReference type="Gene3D" id="3.90.1150.10">
    <property type="entry name" value="Aspartate Aminotransferase, domain 1"/>
    <property type="match status" value="1"/>
</dbReference>
<evidence type="ECO:0000313" key="4">
    <source>
        <dbReference type="Proteomes" id="UP001501509"/>
    </source>
</evidence>
<organism evidence="3 4">
    <name type="scientific">Actinomadura fulvescens</name>
    <dbReference type="NCBI Taxonomy" id="46160"/>
    <lineage>
        <taxon>Bacteria</taxon>
        <taxon>Bacillati</taxon>
        <taxon>Actinomycetota</taxon>
        <taxon>Actinomycetes</taxon>
        <taxon>Streptosporangiales</taxon>
        <taxon>Thermomonosporaceae</taxon>
        <taxon>Actinomadura</taxon>
    </lineage>
</organism>
<dbReference type="CDD" id="cd00616">
    <property type="entry name" value="AHBA_syn"/>
    <property type="match status" value="1"/>
</dbReference>
<comment type="cofactor">
    <cofactor evidence="1">
        <name>pyridoxal 5'-phosphate</name>
        <dbReference type="ChEBI" id="CHEBI:597326"/>
    </cofactor>
</comment>
<evidence type="ECO:0000256" key="2">
    <source>
        <dbReference type="RuleBase" id="RU004508"/>
    </source>
</evidence>
<dbReference type="InterPro" id="IPR015424">
    <property type="entry name" value="PyrdxlP-dep_Trfase"/>
</dbReference>
<dbReference type="GO" id="GO:0008483">
    <property type="term" value="F:transaminase activity"/>
    <property type="evidence" value="ECO:0007669"/>
    <property type="project" value="UniProtKB-KW"/>
</dbReference>
<evidence type="ECO:0000256" key="1">
    <source>
        <dbReference type="ARBA" id="ARBA00001933"/>
    </source>
</evidence>
<dbReference type="EMBL" id="BAAATD010000004">
    <property type="protein sequence ID" value="GAA2596111.1"/>
    <property type="molecule type" value="Genomic_DNA"/>
</dbReference>
<reference evidence="3 4" key="1">
    <citation type="journal article" date="2019" name="Int. J. Syst. Evol. Microbiol.">
        <title>The Global Catalogue of Microorganisms (GCM) 10K type strain sequencing project: providing services to taxonomists for standard genome sequencing and annotation.</title>
        <authorList>
            <consortium name="The Broad Institute Genomics Platform"/>
            <consortium name="The Broad Institute Genome Sequencing Center for Infectious Disease"/>
            <person name="Wu L."/>
            <person name="Ma J."/>
        </authorList>
    </citation>
    <scope>NUCLEOTIDE SEQUENCE [LARGE SCALE GENOMIC DNA]</scope>
    <source>
        <strain evidence="3 4">JCM 6833</strain>
    </source>
</reference>
<keyword evidence="3" id="KW-0808">Transferase</keyword>
<keyword evidence="4" id="KW-1185">Reference proteome</keyword>
<accession>A0ABN3PPB7</accession>
<comment type="similarity">
    <text evidence="2">Belongs to the DegT/DnrJ/EryC1 family.</text>
</comment>
<gene>
    <name evidence="3" type="ORF">GCM10010411_31890</name>
</gene>
<dbReference type="SUPFAM" id="SSF53383">
    <property type="entry name" value="PLP-dependent transferases"/>
    <property type="match status" value="1"/>
</dbReference>
<protein>
    <submittedName>
        <fullName evidence="3">DegT/DnrJ/EryC1/StrS family aminotransferase</fullName>
    </submittedName>
</protein>
<dbReference type="InterPro" id="IPR000653">
    <property type="entry name" value="DegT/StrS_aminotransferase"/>
</dbReference>
<keyword evidence="3" id="KW-0032">Aminotransferase</keyword>
<dbReference type="Gene3D" id="3.40.640.10">
    <property type="entry name" value="Type I PLP-dependent aspartate aminotransferase-like (Major domain)"/>
    <property type="match status" value="1"/>
</dbReference>
<dbReference type="Pfam" id="PF01041">
    <property type="entry name" value="DegT_DnrJ_EryC1"/>
    <property type="match status" value="1"/>
</dbReference>
<dbReference type="RefSeq" id="WP_344541622.1">
    <property type="nucleotide sequence ID" value="NZ_BAAATD010000004.1"/>
</dbReference>
<dbReference type="PIRSF" id="PIRSF000390">
    <property type="entry name" value="PLP_StrS"/>
    <property type="match status" value="1"/>
</dbReference>
<dbReference type="PANTHER" id="PTHR30244">
    <property type="entry name" value="TRANSAMINASE"/>
    <property type="match status" value="1"/>
</dbReference>
<sequence>MTTDSAATDTATDGTADRAERATIPFAVPTVAGDVPDAVAKVLGSGWITTGPQTAAFEQDFAGHLGAAHVVAVASCTAALELCLRAMDLPPGSAVLTPSLTFCGAVNAILHAGHRPVLVDIDAGTLVASPATVAAAAARTAPAAMITQNQGGYPVDVAALTEAAGLDRTRVIEDAAHGPGAARDGVPVGARSFAACFSFYATKNLPIGEGGAVATCDHALADRVRSMRLHGMSKDSWRRYLPGGSWRYDVKNVGLKANMTDVQAAIGRAQLAALPGWQKERGELVARYDAAMAGLPGLTLPQRELDGVQHAWHLYQVRVPDRDAIIAELETAGVGTSVHFIPANHMTAYQRILGAEECAAVPVTDQVAAELLSLPLYPGLSAAAQDRVIAAITEALRTRG</sequence>
<evidence type="ECO:0000313" key="3">
    <source>
        <dbReference type="EMBL" id="GAA2596111.1"/>
    </source>
</evidence>
<dbReference type="Proteomes" id="UP001501509">
    <property type="component" value="Unassembled WGS sequence"/>
</dbReference>
<name>A0ABN3PPB7_9ACTN</name>
<proteinExistence type="inferred from homology"/>
<keyword evidence="2" id="KW-0663">Pyridoxal phosphate</keyword>
<comment type="caution">
    <text evidence="3">The sequence shown here is derived from an EMBL/GenBank/DDBJ whole genome shotgun (WGS) entry which is preliminary data.</text>
</comment>
<dbReference type="InterPro" id="IPR015422">
    <property type="entry name" value="PyrdxlP-dep_Trfase_small"/>
</dbReference>
<dbReference type="PANTHER" id="PTHR30244:SF34">
    <property type="entry name" value="DTDP-4-AMINO-4,6-DIDEOXYGALACTOSE TRANSAMINASE"/>
    <property type="match status" value="1"/>
</dbReference>